<sequence length="228" mass="27495">MAFKKTILRKIEREFFKPFIKDPIDWTFMEECWQHPYREFQYIAMGYLDKKKKEFRHEDFSKLKELAQTKSWWDSIDQLDRIIGEITFHYPETKDFMRQWSLDEDFWLRRIAIDHQLIRKELTDTDLLAEVICNNFGQTEFFINKAFGWRLRNYSKVNPDWVRDLLITMLVKWHLLVLGKQESICRTQPLDSVTYYVRIGVCDESIGSLEPFALRRSTLNCNAGADLE</sequence>
<evidence type="ECO:0000313" key="2">
    <source>
        <dbReference type="EMBL" id="AZA23688.1"/>
    </source>
</evidence>
<proteinExistence type="predicted"/>
<dbReference type="InterPro" id="IPR016024">
    <property type="entry name" value="ARM-type_fold"/>
</dbReference>
<evidence type="ECO:0000313" key="1">
    <source>
        <dbReference type="EMBL" id="AZA18406.1"/>
    </source>
</evidence>
<dbReference type="PANTHER" id="PTHR34070:SF1">
    <property type="entry name" value="DNA ALKYLATION REPAIR PROTEIN"/>
    <property type="match status" value="1"/>
</dbReference>
<dbReference type="PANTHER" id="PTHR34070">
    <property type="entry name" value="ARMADILLO-TYPE FOLD"/>
    <property type="match status" value="1"/>
</dbReference>
<dbReference type="Gene3D" id="1.20.1660.10">
    <property type="entry name" value="Hypothetical protein (EF3068)"/>
    <property type="match status" value="1"/>
</dbReference>
<dbReference type="EMBL" id="CP029252">
    <property type="protein sequence ID" value="AZA23688.1"/>
    <property type="molecule type" value="Genomic_DNA"/>
</dbReference>
<gene>
    <name evidence="2" type="ORF">DF198_06385</name>
    <name evidence="1" type="ORF">DQL92_06830</name>
</gene>
<dbReference type="Pfam" id="PF08713">
    <property type="entry name" value="DNA_alkylation"/>
    <property type="match status" value="1"/>
</dbReference>
<dbReference type="AlphaFoldDB" id="A0A3G6K3J5"/>
<dbReference type="EMBL" id="CP031021">
    <property type="protein sequence ID" value="AZA18406.1"/>
    <property type="molecule type" value="Genomic_DNA"/>
</dbReference>
<protein>
    <submittedName>
        <fullName evidence="2">DNA alkylation repair protein</fullName>
    </submittedName>
</protein>
<name>A0A3G6K3J5_STRTR</name>
<accession>A0A3G6K3J5</accession>
<reference evidence="2" key="1">
    <citation type="submission" date="2018-05" db="EMBL/GenBank/DDBJ databases">
        <authorList>
            <person name="Somerville V."/>
        </authorList>
    </citation>
    <scope>NUCLEOTIDE SEQUENCE</scope>
    <source>
        <strain evidence="2">NWC_1_1</strain>
        <strain evidence="1">NWC_2_1</strain>
    </source>
</reference>
<organism evidence="2">
    <name type="scientific">Streptococcus thermophilus</name>
    <dbReference type="NCBI Taxonomy" id="1308"/>
    <lineage>
        <taxon>Bacteria</taxon>
        <taxon>Bacillati</taxon>
        <taxon>Bacillota</taxon>
        <taxon>Bacilli</taxon>
        <taxon>Lactobacillales</taxon>
        <taxon>Streptococcaceae</taxon>
        <taxon>Streptococcus</taxon>
    </lineage>
</organism>
<dbReference type="Gene3D" id="1.25.40.290">
    <property type="entry name" value="ARM repeat domains"/>
    <property type="match status" value="1"/>
</dbReference>
<dbReference type="SUPFAM" id="SSF48371">
    <property type="entry name" value="ARM repeat"/>
    <property type="match status" value="1"/>
</dbReference>
<dbReference type="InterPro" id="IPR014825">
    <property type="entry name" value="DNA_alkylation"/>
</dbReference>